<keyword evidence="2" id="KW-0548">Nucleotidyltransferase</keyword>
<keyword evidence="2" id="KW-0695">RNA-directed DNA polymerase</keyword>
<reference evidence="3" key="2">
    <citation type="submission" date="2017-12" db="EMBL/GenBank/DDBJ databases">
        <title>Genome sequence of the Bar-tailed Godwit (Limosa lapponica baueri).</title>
        <authorList>
            <person name="Lima N.C.B."/>
            <person name="Parody-Merino A.M."/>
            <person name="Battley P.F."/>
            <person name="Fidler A.E."/>
            <person name="Prosdocimi F."/>
        </authorList>
    </citation>
    <scope>NUCLEOTIDE SEQUENCE [LARGE SCALE GENOMIC DNA]</scope>
</reference>
<sequence>MSGCGSPWCLAPGLILTPPAVGTAQPSLGPSPWRCLRIIILVCPWLPSFPADPAPFLRCLPTTSSEAALHSRPEQPEAEADLPQVHNLMVWIVVERLADEHQLRSPGYSNMLTLSPHNIPVSKLERHGFDEWTTQWIRNWLDDRSQRVMVNGLMSKWKPVTSGVPHGSVLGPVLFNIFSGDTYSGIDCAFSKFTNDTEMSVVANTWREEACQPEGPGQAGEHKYRLGVDFRVLVDEKLNMSRFADDTKLCGAVDMLEGKNAIQRHLDRLERLGEEGIESSPEEKDLGVLVDAKLNMSQQCALVAQKANRILGCIKRSVASKSRGGDFAPLLCSGETPPGVLCPALESSALEVHGPFGVGPVEGHENDQRAGAPLL</sequence>
<accession>A0A2I0UF59</accession>
<keyword evidence="2" id="KW-0808">Transferase</keyword>
<dbReference type="GO" id="GO:0003964">
    <property type="term" value="F:RNA-directed DNA polymerase activity"/>
    <property type="evidence" value="ECO:0007669"/>
    <property type="project" value="UniProtKB-KW"/>
</dbReference>
<dbReference type="PANTHER" id="PTHR33332">
    <property type="entry name" value="REVERSE TRANSCRIPTASE DOMAIN-CONTAINING PROTEIN"/>
    <property type="match status" value="1"/>
</dbReference>
<dbReference type="Proteomes" id="UP000233556">
    <property type="component" value="Unassembled WGS sequence"/>
</dbReference>
<evidence type="ECO:0000256" key="1">
    <source>
        <dbReference type="SAM" id="SignalP"/>
    </source>
</evidence>
<evidence type="ECO:0000313" key="3">
    <source>
        <dbReference type="Proteomes" id="UP000233556"/>
    </source>
</evidence>
<feature type="signal peptide" evidence="1">
    <location>
        <begin position="1"/>
        <end position="24"/>
    </location>
</feature>
<feature type="chain" id="PRO_5014190502" evidence="1">
    <location>
        <begin position="25"/>
        <end position="375"/>
    </location>
</feature>
<evidence type="ECO:0000313" key="2">
    <source>
        <dbReference type="EMBL" id="PKU44669.1"/>
    </source>
</evidence>
<gene>
    <name evidence="2" type="ORF">llap_5034</name>
</gene>
<name>A0A2I0UF59_LIMLA</name>
<organism evidence="2 3">
    <name type="scientific">Limosa lapponica baueri</name>
    <dbReference type="NCBI Taxonomy" id="1758121"/>
    <lineage>
        <taxon>Eukaryota</taxon>
        <taxon>Metazoa</taxon>
        <taxon>Chordata</taxon>
        <taxon>Craniata</taxon>
        <taxon>Vertebrata</taxon>
        <taxon>Euteleostomi</taxon>
        <taxon>Archelosauria</taxon>
        <taxon>Archosauria</taxon>
        <taxon>Dinosauria</taxon>
        <taxon>Saurischia</taxon>
        <taxon>Theropoda</taxon>
        <taxon>Coelurosauria</taxon>
        <taxon>Aves</taxon>
        <taxon>Neognathae</taxon>
        <taxon>Neoaves</taxon>
        <taxon>Charadriiformes</taxon>
        <taxon>Scolopacidae</taxon>
        <taxon>Limosa</taxon>
    </lineage>
</organism>
<proteinExistence type="predicted"/>
<keyword evidence="1" id="KW-0732">Signal</keyword>
<dbReference type="OrthoDB" id="8300170at2759"/>
<reference evidence="3" key="1">
    <citation type="submission" date="2017-11" db="EMBL/GenBank/DDBJ databases">
        <authorList>
            <person name="Lima N.C."/>
            <person name="Parody-Merino A.M."/>
            <person name="Battley P.F."/>
            <person name="Fidler A.E."/>
            <person name="Prosdocimi F."/>
        </authorList>
    </citation>
    <scope>NUCLEOTIDE SEQUENCE [LARGE SCALE GENOMIC DNA]</scope>
</reference>
<dbReference type="EMBL" id="KZ505812">
    <property type="protein sequence ID" value="PKU44669.1"/>
    <property type="molecule type" value="Genomic_DNA"/>
</dbReference>
<dbReference type="AlphaFoldDB" id="A0A2I0UF59"/>
<keyword evidence="3" id="KW-1185">Reference proteome</keyword>
<protein>
    <submittedName>
        <fullName evidence="2">Rna-directed dna polymerase from mobile element jockey-like</fullName>
    </submittedName>
</protein>